<sequence>MEVEGMEDEGSSSQSELPHSEDLQSVQQESLHLDGSAPVENVYVDKKAVDKLTEGFLTHYLPDLQNSKRALQELTQNQLVLLDTLDQEVTKFRECNALLDLNSLFTEAKVYHNKLVNIRKEMIMLHEKTTKLKKRALKLQQQKQKEALEKEQQREKELERERQLNAKPAKRMQVCVAQTEFTTCYLNGCFCSRYTLRMASKTFLVSRSNGNGCKLTRITGTCLSFGVATLWDLFLHFYGSTHHL</sequence>
<proteinExistence type="predicted"/>
<feature type="region of interest" description="Disordered" evidence="1">
    <location>
        <begin position="143"/>
        <end position="163"/>
    </location>
</feature>
<evidence type="ECO:0000256" key="1">
    <source>
        <dbReference type="SAM" id="MobiDB-lite"/>
    </source>
</evidence>
<accession>A0A3P9C2X3</accession>
<evidence type="ECO:0000313" key="3">
    <source>
        <dbReference type="Proteomes" id="UP000265160"/>
    </source>
</evidence>
<dbReference type="GO" id="GO:0030133">
    <property type="term" value="C:transport vesicle"/>
    <property type="evidence" value="ECO:0007669"/>
    <property type="project" value="TreeGrafter"/>
</dbReference>
<reference evidence="2" key="3">
    <citation type="submission" date="2025-09" db="UniProtKB">
        <authorList>
            <consortium name="Ensembl"/>
        </authorList>
    </citation>
    <scope>IDENTIFICATION</scope>
</reference>
<organism evidence="2 3">
    <name type="scientific">Maylandia zebra</name>
    <name type="common">zebra mbuna</name>
    <dbReference type="NCBI Taxonomy" id="106582"/>
    <lineage>
        <taxon>Eukaryota</taxon>
        <taxon>Metazoa</taxon>
        <taxon>Chordata</taxon>
        <taxon>Craniata</taxon>
        <taxon>Vertebrata</taxon>
        <taxon>Euteleostomi</taxon>
        <taxon>Actinopterygii</taxon>
        <taxon>Neopterygii</taxon>
        <taxon>Teleostei</taxon>
        <taxon>Neoteleostei</taxon>
        <taxon>Acanthomorphata</taxon>
        <taxon>Ovalentaria</taxon>
        <taxon>Cichlomorphae</taxon>
        <taxon>Cichliformes</taxon>
        <taxon>Cichlidae</taxon>
        <taxon>African cichlids</taxon>
        <taxon>Pseudocrenilabrinae</taxon>
        <taxon>Haplochromini</taxon>
        <taxon>Maylandia</taxon>
        <taxon>Maylandia zebra complex</taxon>
    </lineage>
</organism>
<protein>
    <submittedName>
        <fullName evidence="2">Biogenesis of lysosomal organelles complex-1, subunit 6, pallidin</fullName>
    </submittedName>
</protein>
<dbReference type="Pfam" id="PF14712">
    <property type="entry name" value="Snapin_Pallidin"/>
    <property type="match status" value="1"/>
</dbReference>
<feature type="compositionally biased region" description="Polar residues" evidence="1">
    <location>
        <begin position="11"/>
        <end position="30"/>
    </location>
</feature>
<dbReference type="GO" id="GO:0031083">
    <property type="term" value="C:BLOC-1 complex"/>
    <property type="evidence" value="ECO:0007669"/>
    <property type="project" value="TreeGrafter"/>
</dbReference>
<dbReference type="STRING" id="106582.ENSMZEP00005016236"/>
<reference evidence="2 3" key="1">
    <citation type="journal article" date="2014" name="Nature">
        <title>The genomic substrate for adaptive radiation in African cichlid fish.</title>
        <authorList>
            <person name="Brawand D."/>
            <person name="Wagner C.E."/>
            <person name="Li Y.I."/>
            <person name="Malinsky M."/>
            <person name="Keller I."/>
            <person name="Fan S."/>
            <person name="Simakov O."/>
            <person name="Ng A.Y."/>
            <person name="Lim Z.W."/>
            <person name="Bezault E."/>
            <person name="Turner-Maier J."/>
            <person name="Johnson J."/>
            <person name="Alcazar R."/>
            <person name="Noh H.J."/>
            <person name="Russell P."/>
            <person name="Aken B."/>
            <person name="Alfoldi J."/>
            <person name="Amemiya C."/>
            <person name="Azzouzi N."/>
            <person name="Baroiller J.F."/>
            <person name="Barloy-Hubler F."/>
            <person name="Berlin A."/>
            <person name="Bloomquist R."/>
            <person name="Carleton K.L."/>
            <person name="Conte M.A."/>
            <person name="D'Cotta H."/>
            <person name="Eshel O."/>
            <person name="Gaffney L."/>
            <person name="Galibert F."/>
            <person name="Gante H.F."/>
            <person name="Gnerre S."/>
            <person name="Greuter L."/>
            <person name="Guyon R."/>
            <person name="Haddad N.S."/>
            <person name="Haerty W."/>
            <person name="Harris R.M."/>
            <person name="Hofmann H.A."/>
            <person name="Hourlier T."/>
            <person name="Hulata G."/>
            <person name="Jaffe D.B."/>
            <person name="Lara M."/>
            <person name="Lee A.P."/>
            <person name="MacCallum I."/>
            <person name="Mwaiko S."/>
            <person name="Nikaido M."/>
            <person name="Nishihara H."/>
            <person name="Ozouf-Costaz C."/>
            <person name="Penman D.J."/>
            <person name="Przybylski D."/>
            <person name="Rakotomanga M."/>
            <person name="Renn S.C.P."/>
            <person name="Ribeiro F.J."/>
            <person name="Ron M."/>
            <person name="Salzburger W."/>
            <person name="Sanchez-Pulido L."/>
            <person name="Santos M.E."/>
            <person name="Searle S."/>
            <person name="Sharpe T."/>
            <person name="Swofford R."/>
            <person name="Tan F.J."/>
            <person name="Williams L."/>
            <person name="Young S."/>
            <person name="Yin S."/>
            <person name="Okada N."/>
            <person name="Kocher T.D."/>
            <person name="Miska E.A."/>
            <person name="Lander E.S."/>
            <person name="Venkatesh B."/>
            <person name="Fernald R.D."/>
            <person name="Meyer A."/>
            <person name="Ponting C.P."/>
            <person name="Streelman J.T."/>
            <person name="Lindblad-Toh K."/>
            <person name="Seehausen O."/>
            <person name="Di Palma F."/>
        </authorList>
    </citation>
    <scope>NUCLEOTIDE SEQUENCE</scope>
</reference>
<dbReference type="Ensembl" id="ENSMZET00005016752.1">
    <property type="protein sequence ID" value="ENSMZEP00005016236.1"/>
    <property type="gene ID" value="ENSMZEG00005012197.1"/>
</dbReference>
<evidence type="ECO:0000313" key="2">
    <source>
        <dbReference type="Ensembl" id="ENSMZEP00005016236.1"/>
    </source>
</evidence>
<dbReference type="InterPro" id="IPR028119">
    <property type="entry name" value="Snapin/Pallidin/Snn1"/>
</dbReference>
<feature type="region of interest" description="Disordered" evidence="1">
    <location>
        <begin position="1"/>
        <end position="30"/>
    </location>
</feature>
<keyword evidence="3" id="KW-1185">Reference proteome</keyword>
<dbReference type="AlphaFoldDB" id="A0A3P9C2X3"/>
<dbReference type="Proteomes" id="UP000265160">
    <property type="component" value="LG1"/>
</dbReference>
<name>A0A3P9C2X3_9CICH</name>
<dbReference type="PANTHER" id="PTHR31328">
    <property type="entry name" value="BIOGENESIS OF LYSOSOME-RELATED ORGANELLES COMPLEX 1 SUBUNIT 6"/>
    <property type="match status" value="1"/>
</dbReference>
<dbReference type="PANTHER" id="PTHR31328:SF2">
    <property type="entry name" value="BIOGENESIS OF LYSOSOME-RELATED ORGANELLES COMPLEX 1 SUBUNIT 6"/>
    <property type="match status" value="1"/>
</dbReference>
<dbReference type="GeneTree" id="ENSGT00510000047812"/>
<reference evidence="2" key="2">
    <citation type="submission" date="2025-08" db="UniProtKB">
        <authorList>
            <consortium name="Ensembl"/>
        </authorList>
    </citation>
    <scope>IDENTIFICATION</scope>
</reference>
<feature type="compositionally biased region" description="Acidic residues" evidence="1">
    <location>
        <begin position="1"/>
        <end position="10"/>
    </location>
</feature>